<protein>
    <recommendedName>
        <fullName evidence="3">PLD phosphodiesterase domain-containing protein</fullName>
    </recommendedName>
</protein>
<evidence type="ECO:0000313" key="2">
    <source>
        <dbReference type="Proteomes" id="UP000826651"/>
    </source>
</evidence>
<evidence type="ECO:0008006" key="3">
    <source>
        <dbReference type="Google" id="ProtNLM"/>
    </source>
</evidence>
<evidence type="ECO:0000313" key="1">
    <source>
        <dbReference type="EMBL" id="MBZ2195417.1"/>
    </source>
</evidence>
<dbReference type="Proteomes" id="UP000826651">
    <property type="component" value="Unassembled WGS sequence"/>
</dbReference>
<dbReference type="EMBL" id="JAGSHT010000004">
    <property type="protein sequence ID" value="MBZ2195417.1"/>
    <property type="molecule type" value="Genomic_DNA"/>
</dbReference>
<sequence length="588" mass="64108">MLSPETGVTLLESLTPPAGYRLDVAVGTSYTLDLAALLAVPTAFALSATTEEAGTAQEQTPLALLEALRRHARSITLFADAARIAVPRNAVSGVLGFLEGSVVPVSAPRGGAFHPKLWLIRFTTDDGVRTHRVLVASRNLTFDRSWDTMVCLEQSDEGQPLPQVAELLHDLMDLPSTARLTPERAENLRGLAESVAAARFGAPSGFDTLRLHPIGFRDTDAGAWPFPESSNRALVMAPFLSPGYVSRVEKSTRELSIVSRADELDRAFDGRDETRRPPAFVINPNLVDDSGEQVLTDLHAKVFVHDVPGSRTHVFAGSANATGAAFGQNTEVLLEMVGPTYKVGVRTWLDEKAPTLRQMLLPHTWSEPVPAQTPAEEALRHLQDAIAKVRVTATVDPESDGWYSVTYAATEPFPPLGAATLEVRPVTVPEWSTISGTDLTLTSRTGLTGLTSFLAVRIGLDGEVSEFVLACDLVNAPDDREDRLLAHLISNPARLVRYLLMLLADQAHDKFDGIAQELERASRAQQRTDLETLPLLEMMLRAAVRYPERLQAVGRLMDVVRNHPELSDESLVDLWDAISVLVPAERAR</sequence>
<dbReference type="RefSeq" id="WP_223403335.1">
    <property type="nucleotide sequence ID" value="NZ_JAGSHT010000004.1"/>
</dbReference>
<keyword evidence="2" id="KW-1185">Reference proteome</keyword>
<name>A0ABS7S5R0_9MICO</name>
<comment type="caution">
    <text evidence="1">The sequence shown here is derived from an EMBL/GenBank/DDBJ whole genome shotgun (WGS) entry which is preliminary data.</text>
</comment>
<organism evidence="1 2">
    <name type="scientific">Occultella gossypii</name>
    <dbReference type="NCBI Taxonomy" id="2800820"/>
    <lineage>
        <taxon>Bacteria</taxon>
        <taxon>Bacillati</taxon>
        <taxon>Actinomycetota</taxon>
        <taxon>Actinomycetes</taxon>
        <taxon>Micrococcales</taxon>
        <taxon>Ruaniaceae</taxon>
        <taxon>Occultella</taxon>
    </lineage>
</organism>
<proteinExistence type="predicted"/>
<gene>
    <name evidence="1" type="ORF">KCQ71_04590</name>
</gene>
<accession>A0ABS7S5R0</accession>
<reference evidence="1 2" key="1">
    <citation type="submission" date="2021-04" db="EMBL/GenBank/DDBJ databases">
        <title>Ruania sp. nov., isolated from sandy soil of mangrove forest.</title>
        <authorList>
            <person name="Ge X."/>
            <person name="Huang R."/>
            <person name="Liu W."/>
        </authorList>
    </citation>
    <scope>NUCLEOTIDE SEQUENCE [LARGE SCALE GENOMIC DNA]</scope>
    <source>
        <strain evidence="1 2">N2-46</strain>
    </source>
</reference>